<evidence type="ECO:0000313" key="2">
    <source>
        <dbReference type="EMBL" id="QJA73844.1"/>
    </source>
</evidence>
<keyword evidence="1" id="KW-0812">Transmembrane</keyword>
<name>A0A6M3JV59_9ZZZZ</name>
<gene>
    <name evidence="2" type="ORF">MM415A02194_0008</name>
</gene>
<keyword evidence="1" id="KW-0472">Membrane</keyword>
<feature type="transmembrane region" description="Helical" evidence="1">
    <location>
        <begin position="21"/>
        <end position="45"/>
    </location>
</feature>
<dbReference type="AlphaFoldDB" id="A0A6M3JV59"/>
<sequence length="46" mass="5149">MVDIRDIVRTREGYRPTAADWLGLACNLGLLTLAILAMWCVWQAAT</sequence>
<dbReference type="EMBL" id="MT142057">
    <property type="protein sequence ID" value="QJA73844.1"/>
    <property type="molecule type" value="Genomic_DNA"/>
</dbReference>
<evidence type="ECO:0000256" key="1">
    <source>
        <dbReference type="SAM" id="Phobius"/>
    </source>
</evidence>
<keyword evidence="1" id="KW-1133">Transmembrane helix</keyword>
<protein>
    <submittedName>
        <fullName evidence="2">Uncharacterized protein</fullName>
    </submittedName>
</protein>
<accession>A0A6M3JV59</accession>
<reference evidence="2" key="1">
    <citation type="submission" date="2020-03" db="EMBL/GenBank/DDBJ databases">
        <title>The deep terrestrial virosphere.</title>
        <authorList>
            <person name="Holmfeldt K."/>
            <person name="Nilsson E."/>
            <person name="Simone D."/>
            <person name="Lopez-Fernandez M."/>
            <person name="Wu X."/>
            <person name="de Brujin I."/>
            <person name="Lundin D."/>
            <person name="Andersson A."/>
            <person name="Bertilsson S."/>
            <person name="Dopson M."/>
        </authorList>
    </citation>
    <scope>NUCLEOTIDE SEQUENCE</scope>
    <source>
        <strain evidence="2">MM415A02194</strain>
    </source>
</reference>
<organism evidence="2">
    <name type="scientific">viral metagenome</name>
    <dbReference type="NCBI Taxonomy" id="1070528"/>
    <lineage>
        <taxon>unclassified sequences</taxon>
        <taxon>metagenomes</taxon>
        <taxon>organismal metagenomes</taxon>
    </lineage>
</organism>
<proteinExistence type="predicted"/>